<gene>
    <name evidence="1" type="ORF">WFZ86_07620</name>
</gene>
<proteinExistence type="predicted"/>
<evidence type="ECO:0000313" key="1">
    <source>
        <dbReference type="EMBL" id="MEM0576364.1"/>
    </source>
</evidence>
<dbReference type="Proteomes" id="UP001468798">
    <property type="component" value="Unassembled WGS sequence"/>
</dbReference>
<dbReference type="RefSeq" id="WP_342691389.1">
    <property type="nucleotide sequence ID" value="NZ_JBCGDP010000006.1"/>
</dbReference>
<accession>A0ABU9NQ16</accession>
<sequence length="210" mass="23468">MIKKWYFFLSLIGIVTFLSLGFKNEKKSLTPMAQTVEKEATISDFPFNETSISDIPFTKNLFVGFKEAIAHKESRGKYQKVNSFGYLGKYQFGVQTLRAIGVQNQHHFLNNPALQEKAFIALLSKNKSLLQSVIEKHEGSVIDGILITESGILAAAHLAGAGTVKKFFRHKGKRYFRDAYGTSLRSYLKAFGGYDTSFIVANNNATVHSI</sequence>
<reference evidence="1 2" key="1">
    <citation type="submission" date="2024-03" db="EMBL/GenBank/DDBJ databases">
        <title>Two novel species of the genus Flavobacterium exhibiting potentially degradation of complex polysaccharides.</title>
        <authorList>
            <person name="Lian X."/>
        </authorList>
    </citation>
    <scope>NUCLEOTIDE SEQUENCE [LARGE SCALE GENOMIC DNA]</scope>
    <source>
        <strain evidence="1 2">N6</strain>
    </source>
</reference>
<dbReference type="EMBL" id="JBCGDP010000006">
    <property type="protein sequence ID" value="MEM0576364.1"/>
    <property type="molecule type" value="Genomic_DNA"/>
</dbReference>
<dbReference type="InterPro" id="IPR023346">
    <property type="entry name" value="Lysozyme-like_dom_sf"/>
</dbReference>
<organism evidence="1 2">
    <name type="scientific">Flavobacterium polysaccharolyticum</name>
    <dbReference type="NCBI Taxonomy" id="3133148"/>
    <lineage>
        <taxon>Bacteria</taxon>
        <taxon>Pseudomonadati</taxon>
        <taxon>Bacteroidota</taxon>
        <taxon>Flavobacteriia</taxon>
        <taxon>Flavobacteriales</taxon>
        <taxon>Flavobacteriaceae</taxon>
        <taxon>Flavobacterium</taxon>
    </lineage>
</organism>
<dbReference type="Gene3D" id="1.10.530.10">
    <property type="match status" value="1"/>
</dbReference>
<evidence type="ECO:0000313" key="2">
    <source>
        <dbReference type="Proteomes" id="UP001468798"/>
    </source>
</evidence>
<comment type="caution">
    <text evidence="1">The sequence shown here is derived from an EMBL/GenBank/DDBJ whole genome shotgun (WGS) entry which is preliminary data.</text>
</comment>
<keyword evidence="2" id="KW-1185">Reference proteome</keyword>
<dbReference type="SUPFAM" id="SSF53955">
    <property type="entry name" value="Lysozyme-like"/>
    <property type="match status" value="1"/>
</dbReference>
<protein>
    <submittedName>
        <fullName evidence="1">Peptidoglycan-binding protein LysM</fullName>
    </submittedName>
</protein>
<name>A0ABU9NQ16_9FLAO</name>